<dbReference type="STRING" id="74649.A0A2P6QFM3"/>
<dbReference type="Proteomes" id="UP000238479">
    <property type="component" value="Chromosome 5"/>
</dbReference>
<name>A0A2P6QFM3_ROSCH</name>
<evidence type="ECO:0000313" key="2">
    <source>
        <dbReference type="EMBL" id="PRQ32982.1"/>
    </source>
</evidence>
<evidence type="ECO:0000256" key="1">
    <source>
        <dbReference type="SAM" id="MobiDB-lite"/>
    </source>
</evidence>
<keyword evidence="3" id="KW-1185">Reference proteome</keyword>
<dbReference type="EMBL" id="PDCK01000043">
    <property type="protein sequence ID" value="PRQ32982.1"/>
    <property type="molecule type" value="Genomic_DNA"/>
</dbReference>
<feature type="compositionally biased region" description="Low complexity" evidence="1">
    <location>
        <begin position="35"/>
        <end position="46"/>
    </location>
</feature>
<sequence length="99" mass="10822">MAGKTDSVSYCNLKDTKVEMMGMDAEPHHRIDLNSSRLSPSQSSSSFARVPNGNYDLRPPQSLPVPNQNTLLTLILSCTVAAGVQFGWALRLSLLTPYI</sequence>
<reference evidence="2 3" key="1">
    <citation type="journal article" date="2018" name="Nat. Genet.">
        <title>The Rosa genome provides new insights in the design of modern roses.</title>
        <authorList>
            <person name="Bendahmane M."/>
        </authorList>
    </citation>
    <scope>NUCLEOTIDE SEQUENCE [LARGE SCALE GENOMIC DNA]</scope>
    <source>
        <strain evidence="3">cv. Old Blush</strain>
    </source>
</reference>
<gene>
    <name evidence="2" type="ORF">RchiOBHm_Chr5g0052421</name>
</gene>
<protein>
    <submittedName>
        <fullName evidence="2">Uncharacterized protein</fullName>
    </submittedName>
</protein>
<evidence type="ECO:0000313" key="3">
    <source>
        <dbReference type="Proteomes" id="UP000238479"/>
    </source>
</evidence>
<accession>A0A2P6QFM3</accession>
<proteinExistence type="predicted"/>
<dbReference type="AlphaFoldDB" id="A0A2P6QFM3"/>
<comment type="caution">
    <text evidence="2">The sequence shown here is derived from an EMBL/GenBank/DDBJ whole genome shotgun (WGS) entry which is preliminary data.</text>
</comment>
<dbReference type="Gramene" id="PRQ32982">
    <property type="protein sequence ID" value="PRQ32982"/>
    <property type="gene ID" value="RchiOBHm_Chr5g0052421"/>
</dbReference>
<feature type="region of interest" description="Disordered" evidence="1">
    <location>
        <begin position="29"/>
        <end position="62"/>
    </location>
</feature>
<dbReference type="OMA" id="KVEMMGM"/>
<organism evidence="2 3">
    <name type="scientific">Rosa chinensis</name>
    <name type="common">China rose</name>
    <dbReference type="NCBI Taxonomy" id="74649"/>
    <lineage>
        <taxon>Eukaryota</taxon>
        <taxon>Viridiplantae</taxon>
        <taxon>Streptophyta</taxon>
        <taxon>Embryophyta</taxon>
        <taxon>Tracheophyta</taxon>
        <taxon>Spermatophyta</taxon>
        <taxon>Magnoliopsida</taxon>
        <taxon>eudicotyledons</taxon>
        <taxon>Gunneridae</taxon>
        <taxon>Pentapetalae</taxon>
        <taxon>rosids</taxon>
        <taxon>fabids</taxon>
        <taxon>Rosales</taxon>
        <taxon>Rosaceae</taxon>
        <taxon>Rosoideae</taxon>
        <taxon>Rosoideae incertae sedis</taxon>
        <taxon>Rosa</taxon>
    </lineage>
</organism>